<dbReference type="KEGG" id="mod:AS202_07250"/>
<reference evidence="3 4" key="1">
    <citation type="journal article" date="2016" name="J. Zhejiang Univ. Sci. B">
        <title>Antibiotic resistance mechanisms of Myroides sp.</title>
        <authorList>
            <person name="Hu S."/>
            <person name="Yuan S."/>
            <person name="Qu H."/>
            <person name="Jiang T."/>
            <person name="Zhou Y."/>
            <person name="Wang M."/>
            <person name="Ming D."/>
        </authorList>
    </citation>
    <scope>NUCLEOTIDE SEQUENCE [LARGE SCALE GENOMIC DNA]</scope>
    <source>
        <strain evidence="3 4">PR63039</strain>
    </source>
</reference>
<feature type="region of interest" description="Disordered" evidence="1">
    <location>
        <begin position="25"/>
        <end position="46"/>
    </location>
</feature>
<feature type="chain" id="PRO_5042573031" description="TonB C-terminal domain-containing protein" evidence="2">
    <location>
        <begin position="23"/>
        <end position="145"/>
    </location>
</feature>
<protein>
    <recommendedName>
        <fullName evidence="5">TonB C-terminal domain-containing protein</fullName>
    </recommendedName>
</protein>
<dbReference type="Proteomes" id="UP000069030">
    <property type="component" value="Chromosome"/>
</dbReference>
<evidence type="ECO:0000313" key="3">
    <source>
        <dbReference type="EMBL" id="ALU25950.1"/>
    </source>
</evidence>
<sequence length="145" mass="16605">MKKKILLVSTVLALLTTADITAQVKKDNTPPNRDQTTKSYSKEATPVRSRISIEQLSRNLTKAFKEKFPTNAVDYDRSVIFDFMIEPDGTESYIEVVRSDFDKEMEVHLIQLIDKVTMNAWEPASLKGKKIPMQYTVKLYVMKGN</sequence>
<evidence type="ECO:0000313" key="4">
    <source>
        <dbReference type="Proteomes" id="UP000069030"/>
    </source>
</evidence>
<organism evidence="3 4">
    <name type="scientific">Myroides odoratimimus</name>
    <dbReference type="NCBI Taxonomy" id="76832"/>
    <lineage>
        <taxon>Bacteria</taxon>
        <taxon>Pseudomonadati</taxon>
        <taxon>Bacteroidota</taxon>
        <taxon>Flavobacteriia</taxon>
        <taxon>Flavobacteriales</taxon>
        <taxon>Flavobacteriaceae</taxon>
        <taxon>Myroides</taxon>
    </lineage>
</organism>
<feature type="signal peptide" evidence="2">
    <location>
        <begin position="1"/>
        <end position="22"/>
    </location>
</feature>
<accession>A0AAI8C4Q1</accession>
<evidence type="ECO:0008006" key="5">
    <source>
        <dbReference type="Google" id="ProtNLM"/>
    </source>
</evidence>
<gene>
    <name evidence="3" type="ORF">AS202_07250</name>
</gene>
<dbReference type="AlphaFoldDB" id="A0AAI8C4Q1"/>
<dbReference type="RefSeq" id="WP_006260517.1">
    <property type="nucleotide sequence ID" value="NZ_CP013690.1"/>
</dbReference>
<dbReference type="EMBL" id="CP013690">
    <property type="protein sequence ID" value="ALU25950.1"/>
    <property type="molecule type" value="Genomic_DNA"/>
</dbReference>
<feature type="compositionally biased region" description="Polar residues" evidence="1">
    <location>
        <begin position="29"/>
        <end position="39"/>
    </location>
</feature>
<evidence type="ECO:0000256" key="1">
    <source>
        <dbReference type="SAM" id="MobiDB-lite"/>
    </source>
</evidence>
<keyword evidence="2" id="KW-0732">Signal</keyword>
<name>A0AAI8C4Q1_9FLAO</name>
<proteinExistence type="predicted"/>
<evidence type="ECO:0000256" key="2">
    <source>
        <dbReference type="SAM" id="SignalP"/>
    </source>
</evidence>